<accession>A0AAW0TH71</accession>
<comment type="caution">
    <text evidence="1">The sequence shown here is derived from an EMBL/GenBank/DDBJ whole genome shotgun (WGS) entry which is preliminary data.</text>
</comment>
<evidence type="ECO:0000313" key="1">
    <source>
        <dbReference type="EMBL" id="KAK8387014.1"/>
    </source>
</evidence>
<keyword evidence="2" id="KW-1185">Reference proteome</keyword>
<proteinExistence type="predicted"/>
<sequence>MVVEKGKGPMRGEGDACAVVGRWTRGGGPAAGDVADLGKEGVNACWLSSPPEGTCDLLEVQSGCGGWSQLRCPASSCVQRGQNNIMMEKVTAVHQQYITPGPPVSRLELRGISQEGCELNVSSGVGGTRRLRGDFSRKERIRISSHVFPAILELQGDFS</sequence>
<name>A0AAW0TH71_SCYPA</name>
<organism evidence="1 2">
    <name type="scientific">Scylla paramamosain</name>
    <name type="common">Mud crab</name>
    <dbReference type="NCBI Taxonomy" id="85552"/>
    <lineage>
        <taxon>Eukaryota</taxon>
        <taxon>Metazoa</taxon>
        <taxon>Ecdysozoa</taxon>
        <taxon>Arthropoda</taxon>
        <taxon>Crustacea</taxon>
        <taxon>Multicrustacea</taxon>
        <taxon>Malacostraca</taxon>
        <taxon>Eumalacostraca</taxon>
        <taxon>Eucarida</taxon>
        <taxon>Decapoda</taxon>
        <taxon>Pleocyemata</taxon>
        <taxon>Brachyura</taxon>
        <taxon>Eubrachyura</taxon>
        <taxon>Portunoidea</taxon>
        <taxon>Portunidae</taxon>
        <taxon>Portuninae</taxon>
        <taxon>Scylla</taxon>
    </lineage>
</organism>
<dbReference type="Proteomes" id="UP001487740">
    <property type="component" value="Unassembled WGS sequence"/>
</dbReference>
<dbReference type="EMBL" id="JARAKH010000030">
    <property type="protein sequence ID" value="KAK8387014.1"/>
    <property type="molecule type" value="Genomic_DNA"/>
</dbReference>
<protein>
    <submittedName>
        <fullName evidence="1">Uncharacterized protein</fullName>
    </submittedName>
</protein>
<gene>
    <name evidence="1" type="ORF">O3P69_017990</name>
</gene>
<evidence type="ECO:0000313" key="2">
    <source>
        <dbReference type="Proteomes" id="UP001487740"/>
    </source>
</evidence>
<reference evidence="1 2" key="1">
    <citation type="submission" date="2023-03" db="EMBL/GenBank/DDBJ databases">
        <title>High-quality genome of Scylla paramamosain provides insights in environmental adaptation.</title>
        <authorList>
            <person name="Zhang L."/>
        </authorList>
    </citation>
    <scope>NUCLEOTIDE SEQUENCE [LARGE SCALE GENOMIC DNA]</scope>
    <source>
        <strain evidence="1">LZ_2023a</strain>
        <tissue evidence="1">Muscle</tissue>
    </source>
</reference>
<dbReference type="AlphaFoldDB" id="A0AAW0TH71"/>